<evidence type="ECO:0000313" key="1">
    <source>
        <dbReference type="EMBL" id="AIX29770.1"/>
    </source>
</evidence>
<sequence length="301" mass="32162">MSQLNVARLNVSTSLTIPSYTTSQANALSATTGALIYNTDTDQGLQVWDGSEWVLLVGGDVVGSSIDNPATSAKEAFAAGHTGATVFIRIGSQVYEMEYDQTDRYGTGDQGWIKFDNGFFGTNNSTISSTKYGSPSTMSPAFNTNSTTATGDATISQGTHRIGRNQSHSGGNSLSTIRITLPAHTKVQYQASYVSGGNDTADFGTFTQNFSGIVNNSPYQNNGSGYWAVIYSGTAGSFANDMLIIDPGNLTSGNNSHSQNIGPLDWGNQRGTSGAPPQIIWGTTDAYREYRYTNSWTLWLH</sequence>
<name>A0A0E3FM46_9CAUD</name>
<gene>
    <name evidence="1" type="ORF">Syn7803US33_89</name>
</gene>
<reference evidence="1 2" key="1">
    <citation type="submission" date="2013-12" db="EMBL/GenBank/DDBJ databases">
        <title>Ecological redundancy of diverse viral populations within a natural community.</title>
        <authorList>
            <person name="Gregory A.C."/>
            <person name="LaButti K."/>
            <person name="Copeland A."/>
            <person name="Woyke T."/>
            <person name="Sullivan M.B."/>
        </authorList>
    </citation>
    <scope>NUCLEOTIDE SEQUENCE [LARGE SCALE GENOMIC DNA]</scope>
    <source>
        <strain evidence="1">Syn7803US33</strain>
    </source>
</reference>
<dbReference type="EMBL" id="KJ019094">
    <property type="protein sequence ID" value="AIX29770.1"/>
    <property type="molecule type" value="Genomic_DNA"/>
</dbReference>
<organism evidence="1 2">
    <name type="scientific">Synechococcus phage ACG-2014e</name>
    <dbReference type="NCBI Taxonomy" id="1493510"/>
    <lineage>
        <taxon>Viruses</taxon>
        <taxon>Duplodnaviria</taxon>
        <taxon>Heunggongvirae</taxon>
        <taxon>Uroviricota</taxon>
        <taxon>Caudoviricetes</taxon>
        <taxon>Pantevenvirales</taxon>
        <taxon>Kyanoviridae</taxon>
        <taxon>Chalconvirus</taxon>
        <taxon>Chalconvirus acg2014e</taxon>
    </lineage>
</organism>
<proteinExistence type="predicted"/>
<evidence type="ECO:0000313" key="2">
    <source>
        <dbReference type="Proteomes" id="UP000185284"/>
    </source>
</evidence>
<accession>A0A0E3FM46</accession>
<protein>
    <submittedName>
        <fullName evidence="1">Uncharacterized protein</fullName>
    </submittedName>
</protein>
<dbReference type="Proteomes" id="UP000185284">
    <property type="component" value="Segment"/>
</dbReference>